<keyword evidence="19" id="KW-1185">Reference proteome</keyword>
<evidence type="ECO:0000256" key="7">
    <source>
        <dbReference type="ARBA" id="ARBA00023002"/>
    </source>
</evidence>
<dbReference type="InterPro" id="IPR005103">
    <property type="entry name" value="AA9_LPMO"/>
</dbReference>
<keyword evidence="12" id="KW-0624">Polysaccharide degradation</keyword>
<dbReference type="GO" id="GO:0004497">
    <property type="term" value="F:monooxygenase activity"/>
    <property type="evidence" value="ECO:0007669"/>
    <property type="project" value="UniProtKB-KW"/>
</dbReference>
<evidence type="ECO:0000256" key="3">
    <source>
        <dbReference type="ARBA" id="ARBA00022525"/>
    </source>
</evidence>
<keyword evidence="3" id="KW-0964">Secreted</keyword>
<feature type="chain" id="PRO_5008057686" description="lytic cellulose monooxygenase (C4-dehydrogenating)" evidence="16">
    <location>
        <begin position="21"/>
        <end position="300"/>
    </location>
</feature>
<dbReference type="InParanoid" id="A0A177C461"/>
<dbReference type="PANTHER" id="PTHR33353">
    <property type="entry name" value="PUTATIVE (AFU_ORTHOLOGUE AFUA_1G12560)-RELATED"/>
    <property type="match status" value="1"/>
</dbReference>
<comment type="catalytic activity">
    <reaction evidence="14">
        <text>[(1-&gt;4)-beta-D-glucosyl]n+m + reduced acceptor + O2 = 4-dehydro-beta-D-glucosyl-[(1-&gt;4)-beta-D-glucosyl]n-1 + [(1-&gt;4)-beta-D-glucosyl]m + acceptor + H2O.</text>
        <dbReference type="EC" id="1.14.99.56"/>
    </reaction>
</comment>
<dbReference type="Proteomes" id="UP000077069">
    <property type="component" value="Unassembled WGS sequence"/>
</dbReference>
<evidence type="ECO:0000256" key="16">
    <source>
        <dbReference type="SAM" id="SignalP"/>
    </source>
</evidence>
<proteinExistence type="inferred from homology"/>
<organism evidence="18 19">
    <name type="scientific">Paraphaeosphaeria sporulosa</name>
    <dbReference type="NCBI Taxonomy" id="1460663"/>
    <lineage>
        <taxon>Eukaryota</taxon>
        <taxon>Fungi</taxon>
        <taxon>Dikarya</taxon>
        <taxon>Ascomycota</taxon>
        <taxon>Pezizomycotina</taxon>
        <taxon>Dothideomycetes</taxon>
        <taxon>Pleosporomycetidae</taxon>
        <taxon>Pleosporales</taxon>
        <taxon>Massarineae</taxon>
        <taxon>Didymosphaeriaceae</taxon>
        <taxon>Paraphaeosphaeria</taxon>
    </lineage>
</organism>
<dbReference type="EC" id="1.14.99.56" evidence="15"/>
<evidence type="ECO:0000256" key="5">
    <source>
        <dbReference type="ARBA" id="ARBA00022729"/>
    </source>
</evidence>
<comment type="subcellular location">
    <subcellularLocation>
        <location evidence="2">Secreted</location>
    </subcellularLocation>
</comment>
<comment type="similarity">
    <text evidence="13">Belongs to the polysaccharide monooxygenase AA9 family.</text>
</comment>
<keyword evidence="10" id="KW-1015">Disulfide bond</keyword>
<sequence>MAKTTFIPVALLTLLHSAAAHYYFPHLIVNGTITPEFKYVRDVRPHEGDYSDPDGYNGKEYPVYGEFEDTYMTDVRCGRDAFAYGAAKTDTATIVAGSAVGFHIKVRFHLLHSRTPFRIYTPCGTFANTSGTQEFVDPQYNNGIFHPGPAQVYMSASADPAKDDGSGDWFKIYYLGPSSNTTWATDRATQINFTIPLATPPGPYLLRLELPFPIKDWPGHSQWYVNCAHVNIVGDGTGTPGPTIRIPDDYTSYDEGIGLTTPGVDFDTGLDWYVPPGPALWTGEEGSEKRAVEEGWRREV</sequence>
<keyword evidence="4" id="KW-0479">Metal-binding</keyword>
<dbReference type="GO" id="GO:0030245">
    <property type="term" value="P:cellulose catabolic process"/>
    <property type="evidence" value="ECO:0007669"/>
    <property type="project" value="UniProtKB-KW"/>
</dbReference>
<comment type="cofactor">
    <cofactor evidence="1">
        <name>Cu(2+)</name>
        <dbReference type="ChEBI" id="CHEBI:29036"/>
    </cofactor>
</comment>
<evidence type="ECO:0000256" key="8">
    <source>
        <dbReference type="ARBA" id="ARBA00023008"/>
    </source>
</evidence>
<evidence type="ECO:0000256" key="9">
    <source>
        <dbReference type="ARBA" id="ARBA00023033"/>
    </source>
</evidence>
<dbReference type="GO" id="GO:0046872">
    <property type="term" value="F:metal ion binding"/>
    <property type="evidence" value="ECO:0007669"/>
    <property type="project" value="UniProtKB-KW"/>
</dbReference>
<dbReference type="InterPro" id="IPR049892">
    <property type="entry name" value="AA9"/>
</dbReference>
<evidence type="ECO:0000256" key="11">
    <source>
        <dbReference type="ARBA" id="ARBA00023277"/>
    </source>
</evidence>
<evidence type="ECO:0000256" key="12">
    <source>
        <dbReference type="ARBA" id="ARBA00023326"/>
    </source>
</evidence>
<gene>
    <name evidence="18" type="ORF">CC84DRAFT_1006473</name>
</gene>
<evidence type="ECO:0000256" key="2">
    <source>
        <dbReference type="ARBA" id="ARBA00004613"/>
    </source>
</evidence>
<dbReference type="EMBL" id="KV441556">
    <property type="protein sequence ID" value="OAG02196.1"/>
    <property type="molecule type" value="Genomic_DNA"/>
</dbReference>
<keyword evidence="9" id="KW-0503">Monooxygenase</keyword>
<feature type="domain" description="Auxiliary Activity family 9 catalytic" evidence="17">
    <location>
        <begin position="21"/>
        <end position="258"/>
    </location>
</feature>
<evidence type="ECO:0000256" key="10">
    <source>
        <dbReference type="ARBA" id="ARBA00023157"/>
    </source>
</evidence>
<keyword evidence="11" id="KW-0119">Carbohydrate metabolism</keyword>
<dbReference type="Gene3D" id="2.70.50.70">
    <property type="match status" value="1"/>
</dbReference>
<keyword evidence="6" id="KW-0136">Cellulose degradation</keyword>
<evidence type="ECO:0000256" key="1">
    <source>
        <dbReference type="ARBA" id="ARBA00001973"/>
    </source>
</evidence>
<dbReference type="GO" id="GO:0005576">
    <property type="term" value="C:extracellular region"/>
    <property type="evidence" value="ECO:0007669"/>
    <property type="project" value="UniProtKB-SubCell"/>
</dbReference>
<evidence type="ECO:0000313" key="18">
    <source>
        <dbReference type="EMBL" id="OAG02196.1"/>
    </source>
</evidence>
<dbReference type="AlphaFoldDB" id="A0A177C461"/>
<dbReference type="GeneID" id="28756825"/>
<evidence type="ECO:0000256" key="14">
    <source>
        <dbReference type="ARBA" id="ARBA00045077"/>
    </source>
</evidence>
<evidence type="ECO:0000256" key="4">
    <source>
        <dbReference type="ARBA" id="ARBA00022723"/>
    </source>
</evidence>
<dbReference type="PANTHER" id="PTHR33353:SF10">
    <property type="entry name" value="ENDO-BETA-1,4-GLUCANASE D"/>
    <property type="match status" value="1"/>
</dbReference>
<evidence type="ECO:0000313" key="19">
    <source>
        <dbReference type="Proteomes" id="UP000077069"/>
    </source>
</evidence>
<name>A0A177C461_9PLEO</name>
<feature type="signal peptide" evidence="16">
    <location>
        <begin position="1"/>
        <end position="20"/>
    </location>
</feature>
<dbReference type="Pfam" id="PF03443">
    <property type="entry name" value="AA9"/>
    <property type="match status" value="1"/>
</dbReference>
<evidence type="ECO:0000259" key="17">
    <source>
        <dbReference type="Pfam" id="PF03443"/>
    </source>
</evidence>
<evidence type="ECO:0000256" key="15">
    <source>
        <dbReference type="ARBA" id="ARBA00047174"/>
    </source>
</evidence>
<reference evidence="18 19" key="1">
    <citation type="submission" date="2016-05" db="EMBL/GenBank/DDBJ databases">
        <title>Comparative analysis of secretome profiles of manganese(II)-oxidizing ascomycete fungi.</title>
        <authorList>
            <consortium name="DOE Joint Genome Institute"/>
            <person name="Zeiner C.A."/>
            <person name="Purvine S.O."/>
            <person name="Zink E.M."/>
            <person name="Wu S."/>
            <person name="Pasa-Tolic L."/>
            <person name="Chaput D.L."/>
            <person name="Haridas S."/>
            <person name="Grigoriev I.V."/>
            <person name="Santelli C.M."/>
            <person name="Hansel C.M."/>
        </authorList>
    </citation>
    <scope>NUCLEOTIDE SEQUENCE [LARGE SCALE GENOMIC DNA]</scope>
    <source>
        <strain evidence="18 19">AP3s5-JAC2a</strain>
    </source>
</reference>
<evidence type="ECO:0000256" key="6">
    <source>
        <dbReference type="ARBA" id="ARBA00023001"/>
    </source>
</evidence>
<keyword evidence="5 16" id="KW-0732">Signal</keyword>
<protein>
    <recommendedName>
        <fullName evidence="15">lytic cellulose monooxygenase (C4-dehydrogenating)</fullName>
        <ecNumber evidence="15">1.14.99.56</ecNumber>
    </recommendedName>
</protein>
<keyword evidence="8" id="KW-0186">Copper</keyword>
<evidence type="ECO:0000256" key="13">
    <source>
        <dbReference type="ARBA" id="ARBA00044502"/>
    </source>
</evidence>
<dbReference type="OrthoDB" id="6038816at2759"/>
<dbReference type="RefSeq" id="XP_018032561.1">
    <property type="nucleotide sequence ID" value="XM_018173339.1"/>
</dbReference>
<keyword evidence="7" id="KW-0560">Oxidoreductase</keyword>
<accession>A0A177C461</accession>